<name>A0A9P6T5K7_9BASI</name>
<sequence>MVFIRNIYKGEKSKQKTALRISIPDIPPDKAATLFQNLGFFGSQTHPSHPAIASNNQELGDTSEPEHHDQFEGLDLQPADDELNKSPLNPPPNTPLDLLIQTLKAKEYTQKQY</sequence>
<feature type="compositionally biased region" description="Polar residues" evidence="1">
    <location>
        <begin position="45"/>
        <end position="60"/>
    </location>
</feature>
<dbReference type="Proteomes" id="UP000886653">
    <property type="component" value="Unassembled WGS sequence"/>
</dbReference>
<comment type="caution">
    <text evidence="2">The sequence shown here is derived from an EMBL/GenBank/DDBJ whole genome shotgun (WGS) entry which is preliminary data.</text>
</comment>
<organism evidence="2 3">
    <name type="scientific">Cronartium quercuum f. sp. fusiforme G11</name>
    <dbReference type="NCBI Taxonomy" id="708437"/>
    <lineage>
        <taxon>Eukaryota</taxon>
        <taxon>Fungi</taxon>
        <taxon>Dikarya</taxon>
        <taxon>Basidiomycota</taxon>
        <taxon>Pucciniomycotina</taxon>
        <taxon>Pucciniomycetes</taxon>
        <taxon>Pucciniales</taxon>
        <taxon>Coleosporiaceae</taxon>
        <taxon>Cronartium</taxon>
    </lineage>
</organism>
<evidence type="ECO:0000313" key="3">
    <source>
        <dbReference type="Proteomes" id="UP000886653"/>
    </source>
</evidence>
<keyword evidence="3" id="KW-1185">Reference proteome</keyword>
<dbReference type="EMBL" id="MU167491">
    <property type="protein sequence ID" value="KAG0139987.1"/>
    <property type="molecule type" value="Genomic_DNA"/>
</dbReference>
<dbReference type="AlphaFoldDB" id="A0A9P6T5K7"/>
<evidence type="ECO:0000256" key="1">
    <source>
        <dbReference type="SAM" id="MobiDB-lite"/>
    </source>
</evidence>
<gene>
    <name evidence="2" type="ORF">CROQUDRAFT_100757</name>
</gene>
<accession>A0A9P6T5K7</accession>
<reference evidence="2" key="1">
    <citation type="submission" date="2013-11" db="EMBL/GenBank/DDBJ databases">
        <title>Genome sequence of the fusiform rust pathogen reveals effectors for host alternation and coevolution with pine.</title>
        <authorList>
            <consortium name="DOE Joint Genome Institute"/>
            <person name="Smith K."/>
            <person name="Pendleton A."/>
            <person name="Kubisiak T."/>
            <person name="Anderson C."/>
            <person name="Salamov A."/>
            <person name="Aerts A."/>
            <person name="Riley R."/>
            <person name="Clum A."/>
            <person name="Lindquist E."/>
            <person name="Ence D."/>
            <person name="Campbell M."/>
            <person name="Kronenberg Z."/>
            <person name="Feau N."/>
            <person name="Dhillon B."/>
            <person name="Hamelin R."/>
            <person name="Burleigh J."/>
            <person name="Smith J."/>
            <person name="Yandell M."/>
            <person name="Nelson C."/>
            <person name="Grigoriev I."/>
            <person name="Davis J."/>
        </authorList>
    </citation>
    <scope>NUCLEOTIDE SEQUENCE</scope>
    <source>
        <strain evidence="2">G11</strain>
    </source>
</reference>
<feature type="region of interest" description="Disordered" evidence="1">
    <location>
        <begin position="45"/>
        <end position="99"/>
    </location>
</feature>
<evidence type="ECO:0000313" key="2">
    <source>
        <dbReference type="EMBL" id="KAG0139987.1"/>
    </source>
</evidence>
<protein>
    <submittedName>
        <fullName evidence="2">Uncharacterized protein</fullName>
    </submittedName>
</protein>
<proteinExistence type="predicted"/>